<keyword evidence="4" id="KW-0406">Ion transport</keyword>
<proteinExistence type="inferred from homology"/>
<organism evidence="8 9">
    <name type="scientific">Devosia epidermidihirudinis</name>
    <dbReference type="NCBI Taxonomy" id="1293439"/>
    <lineage>
        <taxon>Bacteria</taxon>
        <taxon>Pseudomonadati</taxon>
        <taxon>Pseudomonadota</taxon>
        <taxon>Alphaproteobacteria</taxon>
        <taxon>Hyphomicrobiales</taxon>
        <taxon>Devosiaceae</taxon>
        <taxon>Devosia</taxon>
    </lineage>
</organism>
<keyword evidence="5 6" id="KW-0732">Signal</keyword>
<evidence type="ECO:0000256" key="3">
    <source>
        <dbReference type="ARBA" id="ARBA00022448"/>
    </source>
</evidence>
<comment type="caution">
    <text evidence="8">The sequence shown here is derived from an EMBL/GenBank/DDBJ whole genome shotgun (WGS) entry which is preliminary data.</text>
</comment>
<evidence type="ECO:0000256" key="4">
    <source>
        <dbReference type="ARBA" id="ARBA00022496"/>
    </source>
</evidence>
<evidence type="ECO:0000313" key="8">
    <source>
        <dbReference type="EMBL" id="KKC41047.1"/>
    </source>
</evidence>
<reference evidence="8 9" key="1">
    <citation type="submission" date="2015-03" db="EMBL/GenBank/DDBJ databases">
        <authorList>
            <person name="Lepp D."/>
            <person name="Hassan Y.I."/>
            <person name="Li X.-Z."/>
            <person name="Zhou T."/>
        </authorList>
    </citation>
    <scope>NUCLEOTIDE SEQUENCE [LARGE SCALE GENOMIC DNA]</scope>
    <source>
        <strain evidence="8 9">E84</strain>
    </source>
</reference>
<keyword evidence="9" id="KW-1185">Reference proteome</keyword>
<dbReference type="Gene3D" id="3.40.50.1980">
    <property type="entry name" value="Nitrogenase molybdenum iron protein domain"/>
    <property type="match status" value="2"/>
</dbReference>
<dbReference type="GO" id="GO:0030288">
    <property type="term" value="C:outer membrane-bounded periplasmic space"/>
    <property type="evidence" value="ECO:0007669"/>
    <property type="project" value="TreeGrafter"/>
</dbReference>
<dbReference type="PANTHER" id="PTHR30532">
    <property type="entry name" value="IRON III DICITRATE-BINDING PERIPLASMIC PROTEIN"/>
    <property type="match status" value="1"/>
</dbReference>
<accession>A0A0F5QJ93</accession>
<feature type="domain" description="Fe/B12 periplasmic-binding" evidence="7">
    <location>
        <begin position="52"/>
        <end position="308"/>
    </location>
</feature>
<keyword evidence="3" id="KW-0813">Transport</keyword>
<keyword evidence="4" id="KW-0410">Iron transport</keyword>
<dbReference type="PROSITE" id="PS51318">
    <property type="entry name" value="TAT"/>
    <property type="match status" value="1"/>
</dbReference>
<dbReference type="InterPro" id="IPR006311">
    <property type="entry name" value="TAT_signal"/>
</dbReference>
<sequence>MPNQISRRQFGLGASALLLASGLPLPAFAQGATKTVTTPLGTYDIPLQPKRVVCIDHRTDYEPAYLLGLPVVGHGHWDARDFVPVTEGAADFPMPTTAEVVLALDPDLIICSGEDPTGEWWPAAKMQTIAPVLTTTFTNHWKDDLLQLGDWLDRREAAEAAVKTYYDKVDAMKAKHAAFLNSKKIAAVTFLPDTNEFVAFPSSAADYFDAKEMLLADLGAKSVEREALVDNGFSLENVADILGDMDAILVCDMGGPGLPELTGLPLWDRLPAVQAGNVGECKGYTWYGSYFTAMHFAEAVDELLDRVA</sequence>
<evidence type="ECO:0000313" key="9">
    <source>
        <dbReference type="Proteomes" id="UP000033411"/>
    </source>
</evidence>
<dbReference type="Pfam" id="PF01497">
    <property type="entry name" value="Peripla_BP_2"/>
    <property type="match status" value="1"/>
</dbReference>
<comment type="subcellular location">
    <subcellularLocation>
        <location evidence="1">Cell envelope</location>
    </subcellularLocation>
</comment>
<dbReference type="InterPro" id="IPR002491">
    <property type="entry name" value="ABC_transptr_periplasmic_BD"/>
</dbReference>
<evidence type="ECO:0000256" key="1">
    <source>
        <dbReference type="ARBA" id="ARBA00004196"/>
    </source>
</evidence>
<evidence type="ECO:0000256" key="6">
    <source>
        <dbReference type="SAM" id="SignalP"/>
    </source>
</evidence>
<dbReference type="PANTHER" id="PTHR30532:SF1">
    <property type="entry name" value="IRON(3+)-HYDROXAMATE-BINDING PROTEIN FHUD"/>
    <property type="match status" value="1"/>
</dbReference>
<feature type="chain" id="PRO_5002494330" description="Fe/B12 periplasmic-binding domain-containing protein" evidence="6">
    <location>
        <begin position="30"/>
        <end position="308"/>
    </location>
</feature>
<dbReference type="InterPro" id="IPR051313">
    <property type="entry name" value="Bact_iron-sidero_bind"/>
</dbReference>
<dbReference type="EMBL" id="LANJ01000004">
    <property type="protein sequence ID" value="KKC41047.1"/>
    <property type="molecule type" value="Genomic_DNA"/>
</dbReference>
<dbReference type="AlphaFoldDB" id="A0A0F5QJ93"/>
<gene>
    <name evidence="8" type="ORF">WH87_02590</name>
</gene>
<dbReference type="Proteomes" id="UP000033411">
    <property type="component" value="Unassembled WGS sequence"/>
</dbReference>
<dbReference type="RefSeq" id="WP_046139953.1">
    <property type="nucleotide sequence ID" value="NZ_LANJ01000004.1"/>
</dbReference>
<feature type="signal peptide" evidence="6">
    <location>
        <begin position="1"/>
        <end position="29"/>
    </location>
</feature>
<dbReference type="PROSITE" id="PS50983">
    <property type="entry name" value="FE_B12_PBP"/>
    <property type="match status" value="1"/>
</dbReference>
<keyword evidence="4" id="KW-0408">Iron</keyword>
<dbReference type="SUPFAM" id="SSF53807">
    <property type="entry name" value="Helical backbone' metal receptor"/>
    <property type="match status" value="1"/>
</dbReference>
<dbReference type="GO" id="GO:1901678">
    <property type="term" value="P:iron coordination entity transport"/>
    <property type="evidence" value="ECO:0007669"/>
    <property type="project" value="UniProtKB-ARBA"/>
</dbReference>
<protein>
    <recommendedName>
        <fullName evidence="7">Fe/B12 periplasmic-binding domain-containing protein</fullName>
    </recommendedName>
</protein>
<dbReference type="STRING" id="1293439.WH87_02590"/>
<evidence type="ECO:0000259" key="7">
    <source>
        <dbReference type="PROSITE" id="PS50983"/>
    </source>
</evidence>
<evidence type="ECO:0000256" key="5">
    <source>
        <dbReference type="ARBA" id="ARBA00022729"/>
    </source>
</evidence>
<dbReference type="PATRIC" id="fig|1293439.3.peg.2886"/>
<name>A0A0F5QJ93_9HYPH</name>
<evidence type="ECO:0000256" key="2">
    <source>
        <dbReference type="ARBA" id="ARBA00008814"/>
    </source>
</evidence>
<comment type="similarity">
    <text evidence="2">Belongs to the bacterial solute-binding protein 8 family.</text>
</comment>